<dbReference type="InterPro" id="IPR036259">
    <property type="entry name" value="MFS_trans_sf"/>
</dbReference>
<dbReference type="InterPro" id="IPR020846">
    <property type="entry name" value="MFS_dom"/>
</dbReference>
<accession>A0A955L5T6</accession>
<dbReference type="PROSITE" id="PS50850">
    <property type="entry name" value="MFS"/>
    <property type="match status" value="1"/>
</dbReference>
<reference evidence="6" key="2">
    <citation type="journal article" date="2021" name="Microbiome">
        <title>Successional dynamics and alternative stable states in a saline activated sludge microbial community over 9 years.</title>
        <authorList>
            <person name="Wang Y."/>
            <person name="Ye J."/>
            <person name="Ju F."/>
            <person name="Liu L."/>
            <person name="Boyd J.A."/>
            <person name="Deng Y."/>
            <person name="Parks D.H."/>
            <person name="Jiang X."/>
            <person name="Yin X."/>
            <person name="Woodcroft B.J."/>
            <person name="Tyson G.W."/>
            <person name="Hugenholtz P."/>
            <person name="Polz M.F."/>
            <person name="Zhang T."/>
        </authorList>
    </citation>
    <scope>NUCLEOTIDE SEQUENCE</scope>
    <source>
        <strain evidence="6">HKST-UBA14</strain>
    </source>
</reference>
<feature type="transmembrane region" description="Helical" evidence="4">
    <location>
        <begin position="151"/>
        <end position="170"/>
    </location>
</feature>
<dbReference type="EMBL" id="JAGQLK010000035">
    <property type="protein sequence ID" value="MCA9383178.1"/>
    <property type="molecule type" value="Genomic_DNA"/>
</dbReference>
<dbReference type="PANTHER" id="PTHR23530:SF1">
    <property type="entry name" value="PERMEASE, MAJOR FACILITATOR SUPERFAMILY-RELATED"/>
    <property type="match status" value="1"/>
</dbReference>
<evidence type="ECO:0000313" key="7">
    <source>
        <dbReference type="Proteomes" id="UP000783287"/>
    </source>
</evidence>
<feature type="transmembrane region" description="Helical" evidence="4">
    <location>
        <begin position="60"/>
        <end position="77"/>
    </location>
</feature>
<feature type="transmembrane region" description="Helical" evidence="4">
    <location>
        <begin position="349"/>
        <end position="368"/>
    </location>
</feature>
<dbReference type="PANTHER" id="PTHR23530">
    <property type="entry name" value="TRANSPORT PROTEIN-RELATED"/>
    <property type="match status" value="1"/>
</dbReference>
<feature type="transmembrane region" description="Helical" evidence="4">
    <location>
        <begin position="123"/>
        <end position="145"/>
    </location>
</feature>
<feature type="transmembrane region" description="Helical" evidence="4">
    <location>
        <begin position="198"/>
        <end position="216"/>
    </location>
</feature>
<keyword evidence="1 4" id="KW-0812">Transmembrane</keyword>
<dbReference type="AlphaFoldDB" id="A0A955L5T6"/>
<name>A0A955L5T6_9BACT</name>
<evidence type="ECO:0000256" key="4">
    <source>
        <dbReference type="SAM" id="Phobius"/>
    </source>
</evidence>
<evidence type="ECO:0000313" key="6">
    <source>
        <dbReference type="EMBL" id="MCA9383178.1"/>
    </source>
</evidence>
<feature type="domain" description="Major facilitator superfamily (MFS) profile" evidence="5">
    <location>
        <begin position="1"/>
        <end position="373"/>
    </location>
</feature>
<dbReference type="Proteomes" id="UP000783287">
    <property type="component" value="Unassembled WGS sequence"/>
</dbReference>
<comment type="caution">
    <text evidence="6">The sequence shown here is derived from an EMBL/GenBank/DDBJ whole genome shotgun (WGS) entry which is preliminary data.</text>
</comment>
<dbReference type="GO" id="GO:0022857">
    <property type="term" value="F:transmembrane transporter activity"/>
    <property type="evidence" value="ECO:0007669"/>
    <property type="project" value="InterPro"/>
</dbReference>
<dbReference type="InterPro" id="IPR011701">
    <property type="entry name" value="MFS"/>
</dbReference>
<dbReference type="InterPro" id="IPR053160">
    <property type="entry name" value="MFS_DHA3_Transporter"/>
</dbReference>
<feature type="transmembrane region" description="Helical" evidence="4">
    <location>
        <begin position="83"/>
        <end position="102"/>
    </location>
</feature>
<feature type="transmembrane region" description="Helical" evidence="4">
    <location>
        <begin position="260"/>
        <end position="277"/>
    </location>
</feature>
<sequence>MLKIARVMAFSWSNATYVLFLLEKGIDLPTANIINICFMATVLVIDPLTGRLADKIGQRVIFVAGMIVGSIGMFAYALSTSFWGFVLAEFIVGIGYALMSEAPESWLRNRVGKNQAHSIQSTVGAWTSLLTTIPAFIGALVGNHIGYEYPWALGGFVGLLATVFLIVNVFGDAKVDPVHDENQMSIWKSISSSFAHKHIRFVFLVVIVTRICYQPFNMFWSKILEDLMGDASFIGYFWVLISIAMAIGSRMAKEIKVFSRVKLVIFMILIGVCIIIPSLKGEVIWIIVGFFMHEVFRELLVRTIWTYANDFISDSNRSTMNSIRSSVSTGANIVGLALSGVMVEFFSPLQVWILSGLLLVLFALILAVDCRKR</sequence>
<keyword evidence="2 4" id="KW-1133">Transmembrane helix</keyword>
<feature type="transmembrane region" description="Helical" evidence="4">
    <location>
        <begin position="228"/>
        <end position="248"/>
    </location>
</feature>
<evidence type="ECO:0000256" key="3">
    <source>
        <dbReference type="ARBA" id="ARBA00023136"/>
    </source>
</evidence>
<gene>
    <name evidence="6" type="ORF">KC909_02325</name>
</gene>
<reference evidence="6" key="1">
    <citation type="submission" date="2020-04" db="EMBL/GenBank/DDBJ databases">
        <authorList>
            <person name="Zhang T."/>
        </authorList>
    </citation>
    <scope>NUCLEOTIDE SEQUENCE</scope>
    <source>
        <strain evidence="6">HKST-UBA14</strain>
    </source>
</reference>
<dbReference type="SUPFAM" id="SSF103473">
    <property type="entry name" value="MFS general substrate transporter"/>
    <property type="match status" value="1"/>
</dbReference>
<dbReference type="Gene3D" id="1.20.1250.20">
    <property type="entry name" value="MFS general substrate transporter like domains"/>
    <property type="match status" value="1"/>
</dbReference>
<proteinExistence type="predicted"/>
<organism evidence="6 7">
    <name type="scientific">Candidatus Dojkabacteria bacterium</name>
    <dbReference type="NCBI Taxonomy" id="2099670"/>
    <lineage>
        <taxon>Bacteria</taxon>
        <taxon>Candidatus Dojkabacteria</taxon>
    </lineage>
</organism>
<evidence type="ECO:0000256" key="1">
    <source>
        <dbReference type="ARBA" id="ARBA00022692"/>
    </source>
</evidence>
<protein>
    <submittedName>
        <fullName evidence="6">MFS transporter</fullName>
    </submittedName>
</protein>
<evidence type="ECO:0000259" key="5">
    <source>
        <dbReference type="PROSITE" id="PS50850"/>
    </source>
</evidence>
<evidence type="ECO:0000256" key="2">
    <source>
        <dbReference type="ARBA" id="ARBA00022989"/>
    </source>
</evidence>
<keyword evidence="3 4" id="KW-0472">Membrane</keyword>
<dbReference type="Pfam" id="PF07690">
    <property type="entry name" value="MFS_1"/>
    <property type="match status" value="1"/>
</dbReference>